<dbReference type="PANTHER" id="PTHR11908">
    <property type="entry name" value="XANTHINE DEHYDROGENASE"/>
    <property type="match status" value="1"/>
</dbReference>
<dbReference type="InterPro" id="IPR037165">
    <property type="entry name" value="AldOxase/xan_DH_Mopterin-bd_sf"/>
</dbReference>
<dbReference type="PANTHER" id="PTHR11908:SF132">
    <property type="entry name" value="ALDEHYDE OXIDASE 1-RELATED"/>
    <property type="match status" value="1"/>
</dbReference>
<name>A0ABT8AJK1_9HYPH</name>
<protein>
    <submittedName>
        <fullName evidence="4">Xanthine dehydrogenase family protein molybdopterin-binding subunit</fullName>
    </submittedName>
</protein>
<dbReference type="InterPro" id="IPR000674">
    <property type="entry name" value="Ald_Oxase/Xan_DH_a/b"/>
</dbReference>
<dbReference type="InterPro" id="IPR046867">
    <property type="entry name" value="AldOxase/xan_DH_MoCoBD2"/>
</dbReference>
<feature type="domain" description="Aldehyde oxidase/xanthine dehydrogenase a/b hammerhead" evidence="3">
    <location>
        <begin position="34"/>
        <end position="149"/>
    </location>
</feature>
<dbReference type="Pfam" id="PF20256">
    <property type="entry name" value="MoCoBD_2"/>
    <property type="match status" value="1"/>
</dbReference>
<dbReference type="InterPro" id="IPR016208">
    <property type="entry name" value="Ald_Oxase/xanthine_DH-like"/>
</dbReference>
<keyword evidence="5" id="KW-1185">Reference proteome</keyword>
<dbReference type="SUPFAM" id="SSF54665">
    <property type="entry name" value="CO dehydrogenase molybdoprotein N-domain-like"/>
    <property type="match status" value="1"/>
</dbReference>
<dbReference type="Proteomes" id="UP001244297">
    <property type="component" value="Unassembled WGS sequence"/>
</dbReference>
<accession>A0ABT8AJK1</accession>
<keyword evidence="2" id="KW-0560">Oxidoreductase</keyword>
<dbReference type="InterPro" id="IPR036856">
    <property type="entry name" value="Ald_Oxase/Xan_DH_a/b_sf"/>
</dbReference>
<evidence type="ECO:0000313" key="4">
    <source>
        <dbReference type="EMBL" id="MDN3569892.1"/>
    </source>
</evidence>
<proteinExistence type="predicted"/>
<keyword evidence="1" id="KW-0500">Molybdenum</keyword>
<comment type="caution">
    <text evidence="4">The sequence shown here is derived from an EMBL/GenBank/DDBJ whole genome shotgun (WGS) entry which is preliminary data.</text>
</comment>
<dbReference type="InterPro" id="IPR008274">
    <property type="entry name" value="AldOxase/xan_DH_MoCoBD1"/>
</dbReference>
<dbReference type="Pfam" id="PF02738">
    <property type="entry name" value="MoCoBD_1"/>
    <property type="match status" value="1"/>
</dbReference>
<sequence length="766" mass="79357">MAADGEGGMDAGALEIDAHLGRAHTRVEGPDKVTGRALYSSDLTGPETGTAHAALVTSTVARGRITGFDLAAAERVPGLLGIFTHRDFAGAVAPVKHLMAGGFANSSHRPLDSDVVAYAGQIVALVVAETLEAAAAAAGAVRVSYAEEPAAGGFDAPGAETLRLADLKPHHADIERGDAESGLADAAVRVEARYATPAQHHNPIELFTTRAAWDGDRLTVHEPTRYVGAVQHGLAAQLGLDPAQVRVVAGLIGGHFGSKFALSQHTALVALAARRLGRPVSLVPSRRNCFTIANYRPESRHRIRLGADRTGRFTALVHEAETVTSRFDPFVMEGAEVTASLYACPNIRTEERAVRVDRNTPGPMRAPPEVPFLFALESAVDEMAAALNMDPIALRRLNDTAVDPVTGKPFSTRPLMACFDAGARAFGWSRRAPRPGTMRDGPWRVGLGCAASVRPVKIAAATMRVRLGPDGAAEVACAHHEIGNGITTLLALGAADGLGVAVERVTVRLGDTDLPPAGISGGSSTTTSLMNALALGCGQLRAVLAQAATGQGGRLAGQDPASLRLAGGRLVAPDGTGIALSEAVGPEGVATVAEFVPEGSDRETALRGLRGGHIGLALGGAGKAVSWGFGAQFAEVRVHAETGEIRVARLTGAFAAGRILNPLTAKSQLMGGMIWGLGSALLEETVLDGATYRNPDLAEYLVPTAADAPEVEALLVPDPDDQVDALGLKGLGELGIIGMNAAIANAVHHATGRRIRSLPIRLEDMA</sequence>
<dbReference type="EMBL" id="JAUFPT010000010">
    <property type="protein sequence ID" value="MDN3569892.1"/>
    <property type="molecule type" value="Genomic_DNA"/>
</dbReference>
<evidence type="ECO:0000259" key="3">
    <source>
        <dbReference type="SMART" id="SM01008"/>
    </source>
</evidence>
<evidence type="ECO:0000313" key="5">
    <source>
        <dbReference type="Proteomes" id="UP001244297"/>
    </source>
</evidence>
<dbReference type="Gene3D" id="3.30.365.10">
    <property type="entry name" value="Aldehyde oxidase/xanthine dehydrogenase, molybdopterin binding domain"/>
    <property type="match status" value="4"/>
</dbReference>
<dbReference type="SUPFAM" id="SSF56003">
    <property type="entry name" value="Molybdenum cofactor-binding domain"/>
    <property type="match status" value="1"/>
</dbReference>
<gene>
    <name evidence="4" type="ORF">QWZ18_04525</name>
</gene>
<dbReference type="SMART" id="SM01008">
    <property type="entry name" value="Ald_Xan_dh_C"/>
    <property type="match status" value="1"/>
</dbReference>
<evidence type="ECO:0000256" key="1">
    <source>
        <dbReference type="ARBA" id="ARBA00022505"/>
    </source>
</evidence>
<dbReference type="Pfam" id="PF01315">
    <property type="entry name" value="Ald_Xan_dh_C"/>
    <property type="match status" value="1"/>
</dbReference>
<evidence type="ECO:0000256" key="2">
    <source>
        <dbReference type="ARBA" id="ARBA00023002"/>
    </source>
</evidence>
<reference evidence="5" key="1">
    <citation type="journal article" date="2019" name="Int. J. Syst. Evol. Microbiol.">
        <title>The Global Catalogue of Microorganisms (GCM) 10K type strain sequencing project: providing services to taxonomists for standard genome sequencing and annotation.</title>
        <authorList>
            <consortium name="The Broad Institute Genomics Platform"/>
            <consortium name="The Broad Institute Genome Sequencing Center for Infectious Disease"/>
            <person name="Wu L."/>
            <person name="Ma J."/>
        </authorList>
    </citation>
    <scope>NUCLEOTIDE SEQUENCE [LARGE SCALE GENOMIC DNA]</scope>
    <source>
        <strain evidence="5">CECT 7806</strain>
    </source>
</reference>
<dbReference type="Gene3D" id="3.90.1170.50">
    <property type="entry name" value="Aldehyde oxidase/xanthine dehydrogenase, a/b hammerhead"/>
    <property type="match status" value="1"/>
</dbReference>
<organism evidence="4 5">
    <name type="scientific">Methylobacterium longum</name>
    <dbReference type="NCBI Taxonomy" id="767694"/>
    <lineage>
        <taxon>Bacteria</taxon>
        <taxon>Pseudomonadati</taxon>
        <taxon>Pseudomonadota</taxon>
        <taxon>Alphaproteobacteria</taxon>
        <taxon>Hyphomicrobiales</taxon>
        <taxon>Methylobacteriaceae</taxon>
        <taxon>Methylobacterium</taxon>
    </lineage>
</organism>